<feature type="transmembrane region" description="Helical" evidence="6">
    <location>
        <begin position="210"/>
        <end position="230"/>
    </location>
</feature>
<sequence length="542" mass="62898">MSSKNKQQQSKNQQQEQDMQKPSNKVPSRQNTKQKMDSLEIEGRQGLLKQRITVDDIVREIPFGRFQYLMIFIFHLIYSAPSIVVYNYAFFLMFPKYLCKQEDMSFDYCTREQKCDFQMNMDIEQDFQSEIDWNSPYSLRNWIMKLGLECSETYVIGLFGTLEFLGQLFACFVYPPLADYCGRRIFTFIGLGMQTVVFVGLVAFKNFELFYLLIFILGNAVIIRYLIVYAHLMEFVATKQNLITGIFLFMDGLVYIYSPVIIVYFTRKTQYFVYMALGLSIGAVVLLAFIFHMPESLKFSLVKQDIMKFQSDMDYICTMNKASEQQVDKINSLVEKYCNQVREDALLIGVKVKQPGLIKQILSDRDALVNLMLMVVCWASTTFTYFLVIFYVKYLPGDIYYNQIVSSFSVFAYLVAPFMARKYDNKMIMLIGYIISFIFLVIMIIFQFVEIDAVAYSFIFLLFKCGVTLTFLSLFIIHTDLFHIQFLATSYGICNIVSRIITLGAPIVAELDSKLAPMLFMIILNLAAIAATAFLRLKKREK</sequence>
<name>A0A078A614_STYLE</name>
<dbReference type="Pfam" id="PF07690">
    <property type="entry name" value="MFS_1"/>
    <property type="match status" value="1"/>
</dbReference>
<feature type="transmembrane region" description="Helical" evidence="6">
    <location>
        <begin position="68"/>
        <end position="94"/>
    </location>
</feature>
<evidence type="ECO:0000313" key="7">
    <source>
        <dbReference type="EMBL" id="CDW77336.1"/>
    </source>
</evidence>
<evidence type="ECO:0000313" key="8">
    <source>
        <dbReference type="Proteomes" id="UP000039865"/>
    </source>
</evidence>
<dbReference type="SUPFAM" id="SSF103473">
    <property type="entry name" value="MFS general substrate transporter"/>
    <property type="match status" value="1"/>
</dbReference>
<feature type="transmembrane region" description="Helical" evidence="6">
    <location>
        <begin position="489"/>
        <end position="509"/>
    </location>
</feature>
<feature type="transmembrane region" description="Helical" evidence="6">
    <location>
        <begin position="154"/>
        <end position="173"/>
    </location>
</feature>
<dbReference type="InParanoid" id="A0A078A614"/>
<comment type="subcellular location">
    <subcellularLocation>
        <location evidence="1">Membrane</location>
        <topology evidence="1">Multi-pass membrane protein</topology>
    </subcellularLocation>
</comment>
<feature type="transmembrane region" description="Helical" evidence="6">
    <location>
        <begin position="515"/>
        <end position="537"/>
    </location>
</feature>
<evidence type="ECO:0000256" key="6">
    <source>
        <dbReference type="SAM" id="Phobius"/>
    </source>
</evidence>
<feature type="transmembrane region" description="Helical" evidence="6">
    <location>
        <begin position="242"/>
        <end position="265"/>
    </location>
</feature>
<evidence type="ECO:0000256" key="1">
    <source>
        <dbReference type="ARBA" id="ARBA00004141"/>
    </source>
</evidence>
<dbReference type="Proteomes" id="UP000039865">
    <property type="component" value="Unassembled WGS sequence"/>
</dbReference>
<keyword evidence="3 6" id="KW-1133">Transmembrane helix</keyword>
<feature type="transmembrane region" description="Helical" evidence="6">
    <location>
        <begin position="367"/>
        <end position="394"/>
    </location>
</feature>
<feature type="transmembrane region" description="Helical" evidence="6">
    <location>
        <begin position="427"/>
        <end position="449"/>
    </location>
</feature>
<organism evidence="7 8">
    <name type="scientific">Stylonychia lemnae</name>
    <name type="common">Ciliate</name>
    <dbReference type="NCBI Taxonomy" id="5949"/>
    <lineage>
        <taxon>Eukaryota</taxon>
        <taxon>Sar</taxon>
        <taxon>Alveolata</taxon>
        <taxon>Ciliophora</taxon>
        <taxon>Intramacronucleata</taxon>
        <taxon>Spirotrichea</taxon>
        <taxon>Stichotrichia</taxon>
        <taxon>Sporadotrichida</taxon>
        <taxon>Oxytrichidae</taxon>
        <taxon>Stylonychinae</taxon>
        <taxon>Stylonychia</taxon>
    </lineage>
</organism>
<evidence type="ECO:0000256" key="3">
    <source>
        <dbReference type="ARBA" id="ARBA00022989"/>
    </source>
</evidence>
<dbReference type="PANTHER" id="PTHR24064">
    <property type="entry name" value="SOLUTE CARRIER FAMILY 22 MEMBER"/>
    <property type="match status" value="1"/>
</dbReference>
<feature type="transmembrane region" description="Helical" evidence="6">
    <location>
        <begin position="455"/>
        <end position="477"/>
    </location>
</feature>
<feature type="transmembrane region" description="Helical" evidence="6">
    <location>
        <begin position="185"/>
        <end position="204"/>
    </location>
</feature>
<dbReference type="InterPro" id="IPR036259">
    <property type="entry name" value="MFS_trans_sf"/>
</dbReference>
<evidence type="ECO:0000256" key="4">
    <source>
        <dbReference type="ARBA" id="ARBA00023136"/>
    </source>
</evidence>
<feature type="compositionally biased region" description="Polar residues" evidence="5">
    <location>
        <begin position="16"/>
        <end position="33"/>
    </location>
</feature>
<dbReference type="Gene3D" id="1.20.1250.20">
    <property type="entry name" value="MFS general substrate transporter like domains"/>
    <property type="match status" value="1"/>
</dbReference>
<evidence type="ECO:0000256" key="5">
    <source>
        <dbReference type="SAM" id="MobiDB-lite"/>
    </source>
</evidence>
<evidence type="ECO:0000256" key="2">
    <source>
        <dbReference type="ARBA" id="ARBA00022692"/>
    </source>
</evidence>
<dbReference type="EMBL" id="CCKQ01006049">
    <property type="protein sequence ID" value="CDW77336.1"/>
    <property type="molecule type" value="Genomic_DNA"/>
</dbReference>
<keyword evidence="2 6" id="KW-0812">Transmembrane</keyword>
<dbReference type="GO" id="GO:0022857">
    <property type="term" value="F:transmembrane transporter activity"/>
    <property type="evidence" value="ECO:0007669"/>
    <property type="project" value="InterPro"/>
</dbReference>
<keyword evidence="8" id="KW-1185">Reference proteome</keyword>
<feature type="transmembrane region" description="Helical" evidence="6">
    <location>
        <begin position="400"/>
        <end position="420"/>
    </location>
</feature>
<dbReference type="OrthoDB" id="5296287at2759"/>
<proteinExistence type="predicted"/>
<dbReference type="AlphaFoldDB" id="A0A078A614"/>
<feature type="region of interest" description="Disordered" evidence="5">
    <location>
        <begin position="1"/>
        <end position="37"/>
    </location>
</feature>
<dbReference type="GO" id="GO:0016020">
    <property type="term" value="C:membrane"/>
    <property type="evidence" value="ECO:0007669"/>
    <property type="project" value="UniProtKB-SubCell"/>
</dbReference>
<protein>
    <submittedName>
        <fullName evidence="7">Organic cation</fullName>
    </submittedName>
</protein>
<reference evidence="7 8" key="1">
    <citation type="submission" date="2014-06" db="EMBL/GenBank/DDBJ databases">
        <authorList>
            <person name="Swart Estienne"/>
        </authorList>
    </citation>
    <scope>NUCLEOTIDE SEQUENCE [LARGE SCALE GENOMIC DNA]</scope>
    <source>
        <strain evidence="7 8">130c</strain>
    </source>
</reference>
<feature type="compositionally biased region" description="Low complexity" evidence="5">
    <location>
        <begin position="1"/>
        <end position="15"/>
    </location>
</feature>
<dbReference type="InterPro" id="IPR011701">
    <property type="entry name" value="MFS"/>
</dbReference>
<feature type="transmembrane region" description="Helical" evidence="6">
    <location>
        <begin position="271"/>
        <end position="291"/>
    </location>
</feature>
<accession>A0A078A614</accession>
<gene>
    <name evidence="7" type="primary">Contig12210.g13044</name>
    <name evidence="7" type="ORF">STYLEM_6296</name>
</gene>
<keyword evidence="4 6" id="KW-0472">Membrane</keyword>